<comment type="caution">
    <text evidence="3">The sequence shown here is derived from an EMBL/GenBank/DDBJ whole genome shotgun (WGS) entry which is preliminary data.</text>
</comment>
<evidence type="ECO:0000313" key="4">
    <source>
        <dbReference type="Proteomes" id="UP000612362"/>
    </source>
</evidence>
<dbReference type="Proteomes" id="UP000612362">
    <property type="component" value="Unassembled WGS sequence"/>
</dbReference>
<dbReference type="Pfam" id="PF00300">
    <property type="entry name" value="His_Phos_1"/>
    <property type="match status" value="1"/>
</dbReference>
<dbReference type="SUPFAM" id="SSF53254">
    <property type="entry name" value="Phosphoglycerate mutase-like"/>
    <property type="match status" value="1"/>
</dbReference>
<dbReference type="InterPro" id="IPR029033">
    <property type="entry name" value="His_PPase_superfam"/>
</dbReference>
<dbReference type="EMBL" id="BNJF01000001">
    <property type="protein sequence ID" value="GHO44176.1"/>
    <property type="molecule type" value="Genomic_DNA"/>
</dbReference>
<evidence type="ECO:0000313" key="3">
    <source>
        <dbReference type="EMBL" id="GHO44176.1"/>
    </source>
</evidence>
<feature type="active site" description="Proton donor/acceptor" evidence="1">
    <location>
        <position position="83"/>
    </location>
</feature>
<name>A0A8J3HYA3_9CHLR</name>
<dbReference type="RefSeq" id="WP_220193591.1">
    <property type="nucleotide sequence ID" value="NZ_BNJF01000001.1"/>
</dbReference>
<evidence type="ECO:0000256" key="1">
    <source>
        <dbReference type="PIRSR" id="PIRSR613078-1"/>
    </source>
</evidence>
<accession>A0A8J3HYA3</accession>
<organism evidence="3 4">
    <name type="scientific">Ktedonospora formicarum</name>
    <dbReference type="NCBI Taxonomy" id="2778364"/>
    <lineage>
        <taxon>Bacteria</taxon>
        <taxon>Bacillati</taxon>
        <taxon>Chloroflexota</taxon>
        <taxon>Ktedonobacteria</taxon>
        <taxon>Ktedonobacterales</taxon>
        <taxon>Ktedonobacteraceae</taxon>
        <taxon>Ktedonospora</taxon>
    </lineage>
</organism>
<dbReference type="InterPro" id="IPR013078">
    <property type="entry name" value="His_Pase_superF_clade-1"/>
</dbReference>
<keyword evidence="4" id="KW-1185">Reference proteome</keyword>
<reference evidence="3" key="1">
    <citation type="submission" date="2020-10" db="EMBL/GenBank/DDBJ databases">
        <title>Taxonomic study of unclassified bacteria belonging to the class Ktedonobacteria.</title>
        <authorList>
            <person name="Yabe S."/>
            <person name="Wang C.M."/>
            <person name="Zheng Y."/>
            <person name="Sakai Y."/>
            <person name="Cavaletti L."/>
            <person name="Monciardini P."/>
            <person name="Donadio S."/>
        </authorList>
    </citation>
    <scope>NUCLEOTIDE SEQUENCE</scope>
    <source>
        <strain evidence="3">SOSP1-1</strain>
    </source>
</reference>
<dbReference type="Gene3D" id="3.40.50.1240">
    <property type="entry name" value="Phosphoglycerate mutase-like"/>
    <property type="match status" value="1"/>
</dbReference>
<feature type="active site" description="Tele-phosphohistidine intermediate" evidence="1">
    <location>
        <position position="10"/>
    </location>
</feature>
<dbReference type="GO" id="GO:0016791">
    <property type="term" value="F:phosphatase activity"/>
    <property type="evidence" value="ECO:0007669"/>
    <property type="project" value="TreeGrafter"/>
</dbReference>
<feature type="binding site" evidence="2">
    <location>
        <position position="59"/>
    </location>
    <ligand>
        <name>substrate</name>
    </ligand>
</feature>
<dbReference type="GO" id="GO:0005737">
    <property type="term" value="C:cytoplasm"/>
    <property type="evidence" value="ECO:0007669"/>
    <property type="project" value="TreeGrafter"/>
</dbReference>
<dbReference type="SMART" id="SM00855">
    <property type="entry name" value="PGAM"/>
    <property type="match status" value="1"/>
</dbReference>
<dbReference type="InterPro" id="IPR050275">
    <property type="entry name" value="PGM_Phosphatase"/>
</dbReference>
<dbReference type="PANTHER" id="PTHR48100:SF59">
    <property type="entry name" value="ADENOSYLCOBALAMIN_ALPHA-RIBAZOLE PHOSPHATASE"/>
    <property type="match status" value="1"/>
</dbReference>
<dbReference type="CDD" id="cd07067">
    <property type="entry name" value="HP_PGM_like"/>
    <property type="match status" value="1"/>
</dbReference>
<dbReference type="PANTHER" id="PTHR48100">
    <property type="entry name" value="BROAD-SPECIFICITY PHOSPHATASE YOR283W-RELATED"/>
    <property type="match status" value="1"/>
</dbReference>
<dbReference type="AlphaFoldDB" id="A0A8J3HYA3"/>
<gene>
    <name evidence="3" type="ORF">KSX_23390</name>
</gene>
<sequence>MTTQLYLIRHGEATSQVHDIIRDDGLTSIGVRQAERLRDRLLATHEIQADVLIASTFLRARQTAQIIAPALNLPIIFDDEVQELRDGEAYGLTYEERRERFGPPPDFLYHPFQKVAPGGENWPAFSLRVATALERITREHAGKTIVIVCHGGVIDTAFSYFFHYSSFAMPVSHFSTQNTSITQWRLDEKRGQIFWRLIRYNDNMHVWDMDADVDIPWSKLAPPTRRPYRNEQPDVPATEE</sequence>
<proteinExistence type="predicted"/>
<protein>
    <submittedName>
        <fullName evidence="3">Phosphoglycerate mutase</fullName>
    </submittedName>
</protein>
<evidence type="ECO:0000256" key="2">
    <source>
        <dbReference type="PIRSR" id="PIRSR613078-2"/>
    </source>
</evidence>